<dbReference type="InterPro" id="IPR001119">
    <property type="entry name" value="SLH_dom"/>
</dbReference>
<reference evidence="2" key="1">
    <citation type="submission" date="2023-05" db="EMBL/GenBank/DDBJ databases">
        <title>Comparative genomics of Bacillaceae isolates and their secondary metabolite potential.</title>
        <authorList>
            <person name="Song L."/>
            <person name="Nielsen L.J."/>
            <person name="Mohite O."/>
            <person name="Xu X."/>
            <person name="Weber T."/>
            <person name="Kovacs A.T."/>
        </authorList>
    </citation>
    <scope>NUCLEOTIDE SEQUENCE</scope>
    <source>
        <strain evidence="2">B2_4</strain>
    </source>
</reference>
<organism evidence="2 3">
    <name type="scientific">Paenibacillus woosongensis</name>
    <dbReference type="NCBI Taxonomy" id="307580"/>
    <lineage>
        <taxon>Bacteria</taxon>
        <taxon>Bacillati</taxon>
        <taxon>Bacillota</taxon>
        <taxon>Bacilli</taxon>
        <taxon>Bacillales</taxon>
        <taxon>Paenibacillaceae</taxon>
        <taxon>Paenibacillus</taxon>
    </lineage>
</organism>
<evidence type="ECO:0000313" key="2">
    <source>
        <dbReference type="EMBL" id="WHX50354.1"/>
    </source>
</evidence>
<dbReference type="Pfam" id="PF00395">
    <property type="entry name" value="SLH"/>
    <property type="match status" value="1"/>
</dbReference>
<feature type="domain" description="SLH" evidence="1">
    <location>
        <begin position="21"/>
        <end position="56"/>
    </location>
</feature>
<dbReference type="Proteomes" id="UP001177943">
    <property type="component" value="Chromosome"/>
</dbReference>
<evidence type="ECO:0000313" key="3">
    <source>
        <dbReference type="Proteomes" id="UP001177943"/>
    </source>
</evidence>
<dbReference type="AlphaFoldDB" id="A0AA95I4G1"/>
<dbReference type="KEGG" id="pwn:QNH46_06745"/>
<accession>A0AA95I4G1</accession>
<dbReference type="RefSeq" id="WP_283927434.1">
    <property type="nucleotide sequence ID" value="NZ_CP126084.1"/>
</dbReference>
<proteinExistence type="predicted"/>
<dbReference type="EMBL" id="CP126084">
    <property type="protein sequence ID" value="WHX50354.1"/>
    <property type="molecule type" value="Genomic_DNA"/>
</dbReference>
<gene>
    <name evidence="2" type="ORF">QNH46_06745</name>
</gene>
<name>A0AA95I4G1_9BACL</name>
<evidence type="ECO:0000259" key="1">
    <source>
        <dbReference type="Pfam" id="PF00395"/>
    </source>
</evidence>
<sequence length="87" mass="8969">MLTKAYALRGGVMGTPEAAESFADAVQIADWAQASVNAAHALGLIQGRGQGEFAPAASYSFGSSWGSRILAPGLGLTPVFSLWSQIN</sequence>
<protein>
    <submittedName>
        <fullName evidence="2">S-layer homology domain-containing protein</fullName>
    </submittedName>
</protein>